<dbReference type="Gramene" id="PSR98486">
    <property type="protein sequence ID" value="PSR98486"/>
    <property type="gene ID" value="CEY00_Acc16910"/>
</dbReference>
<dbReference type="InParanoid" id="A0A2R6PXJ1"/>
<dbReference type="GO" id="GO:0045927">
    <property type="term" value="P:positive regulation of growth"/>
    <property type="evidence" value="ECO:0007669"/>
    <property type="project" value="InterPro"/>
</dbReference>
<dbReference type="Pfam" id="PF05003">
    <property type="entry name" value="DUF668"/>
    <property type="match status" value="1"/>
</dbReference>
<sequence>MEGRTVMEPWFGNLWRTSRKSTVSQPNNKVIGILVFEVTSLMSKVVKLWQCLSDKQIVRLKEEIVHSIGIRKLVSEDGDYVMDLALAEIIQNLGYIAKSIARLGKSCTDPVYHSLEHIFDDPIESNLTWYGWEYRLKKVERKVKKMQRFVAVTAQLYQELEVLAGLEQSLRRMLHDVDSSQVKLHEFQQKVMWQRQEVKNIRDMSPWVRTYDYTVRLLLRSLFTIVGRIKSVFGIKRLTSTAYNHNYKNMNADRLVCSHSISVCAYNVVHPSEKSLSRIRSGPLGRSASNLGLNVDKFKSKMQYEETTLLKTRGLARVAPFMGCMTGGSESPFLQRSVSLRETDAFSNDVDKAQDCNSMPFSCSNRIPTKESLFISKCTLLNAHPSTLGGAALALHFANIIILIEKLVSYPYLIGLDGRDDLYDMLPTSVRALLRIKLKLFSKTAASSAYDAALATKWRLTIARILEWLAPLAHNMKRWYSERNIEKQCTGTGTNVLLVQTLHFADRVKTEAAILELVMGLNYISRFVKETNGKALIESDGRRACDGHLFQRDNIICDV</sequence>
<feature type="domain" description="DUF3475" evidence="2">
    <location>
        <begin position="33"/>
        <end position="89"/>
    </location>
</feature>
<gene>
    <name evidence="3" type="ORF">CEY00_Acc16910</name>
</gene>
<evidence type="ECO:0000313" key="3">
    <source>
        <dbReference type="EMBL" id="PSR98486.1"/>
    </source>
</evidence>
<reference evidence="4" key="2">
    <citation type="journal article" date="2018" name="BMC Genomics">
        <title>A manually annotated Actinidia chinensis var. chinensis (kiwifruit) genome highlights the challenges associated with draft genomes and gene prediction in plants.</title>
        <authorList>
            <person name="Pilkington S.M."/>
            <person name="Crowhurst R."/>
            <person name="Hilario E."/>
            <person name="Nardozza S."/>
            <person name="Fraser L."/>
            <person name="Peng Y."/>
            <person name="Gunaseelan K."/>
            <person name="Simpson R."/>
            <person name="Tahir J."/>
            <person name="Deroles S.C."/>
            <person name="Templeton K."/>
            <person name="Luo Z."/>
            <person name="Davy M."/>
            <person name="Cheng C."/>
            <person name="McNeilage M."/>
            <person name="Scaglione D."/>
            <person name="Liu Y."/>
            <person name="Zhang Q."/>
            <person name="Datson P."/>
            <person name="De Silva N."/>
            <person name="Gardiner S.E."/>
            <person name="Bassett H."/>
            <person name="Chagne D."/>
            <person name="McCallum J."/>
            <person name="Dzierzon H."/>
            <person name="Deng C."/>
            <person name="Wang Y.Y."/>
            <person name="Barron L."/>
            <person name="Manako K."/>
            <person name="Bowen J."/>
            <person name="Foster T.M."/>
            <person name="Erridge Z.A."/>
            <person name="Tiffin H."/>
            <person name="Waite C.N."/>
            <person name="Davies K.M."/>
            <person name="Grierson E.P."/>
            <person name="Laing W.A."/>
            <person name="Kirk R."/>
            <person name="Chen X."/>
            <person name="Wood M."/>
            <person name="Montefiori M."/>
            <person name="Brummell D.A."/>
            <person name="Schwinn K.E."/>
            <person name="Catanach A."/>
            <person name="Fullerton C."/>
            <person name="Li D."/>
            <person name="Meiyalaghan S."/>
            <person name="Nieuwenhuizen N."/>
            <person name="Read N."/>
            <person name="Prakash R."/>
            <person name="Hunter D."/>
            <person name="Zhang H."/>
            <person name="McKenzie M."/>
            <person name="Knabel M."/>
            <person name="Harris A."/>
            <person name="Allan A.C."/>
            <person name="Gleave A."/>
            <person name="Chen A."/>
            <person name="Janssen B.J."/>
            <person name="Plunkett B."/>
            <person name="Ampomah-Dwamena C."/>
            <person name="Voogd C."/>
            <person name="Leif D."/>
            <person name="Lafferty D."/>
            <person name="Souleyre E.J.F."/>
            <person name="Varkonyi-Gasic E."/>
            <person name="Gambi F."/>
            <person name="Hanley J."/>
            <person name="Yao J.L."/>
            <person name="Cheung J."/>
            <person name="David K.M."/>
            <person name="Warren B."/>
            <person name="Marsh K."/>
            <person name="Snowden K.C."/>
            <person name="Lin-Wang K."/>
            <person name="Brian L."/>
            <person name="Martinez-Sanchez M."/>
            <person name="Wang M."/>
            <person name="Ileperuma N."/>
            <person name="Macnee N."/>
            <person name="Campin R."/>
            <person name="McAtee P."/>
            <person name="Drummond R.S.M."/>
            <person name="Espley R.V."/>
            <person name="Ireland H.S."/>
            <person name="Wu R."/>
            <person name="Atkinson R.G."/>
            <person name="Karunairetnam S."/>
            <person name="Bulley S."/>
            <person name="Chunkath S."/>
            <person name="Hanley Z."/>
            <person name="Storey R."/>
            <person name="Thrimawithana A.H."/>
            <person name="Thomson S."/>
            <person name="David C."/>
            <person name="Testolin R."/>
            <person name="Huang H."/>
            <person name="Hellens R.P."/>
            <person name="Schaffer R.J."/>
        </authorList>
    </citation>
    <scope>NUCLEOTIDE SEQUENCE [LARGE SCALE GENOMIC DNA]</scope>
    <source>
        <strain evidence="4">cv. Red5</strain>
    </source>
</reference>
<dbReference type="Pfam" id="PF11961">
    <property type="entry name" value="DUF3475"/>
    <property type="match status" value="1"/>
</dbReference>
<keyword evidence="4" id="KW-1185">Reference proteome</keyword>
<dbReference type="EMBL" id="NKQK01000022">
    <property type="protein sequence ID" value="PSR98486.1"/>
    <property type="molecule type" value="Genomic_DNA"/>
</dbReference>
<dbReference type="Proteomes" id="UP000241394">
    <property type="component" value="Chromosome LG22"/>
</dbReference>
<dbReference type="PANTHER" id="PTHR31371:SF4">
    <property type="entry name" value="DUF668 DOMAIN-CONTAINING PROTEIN"/>
    <property type="match status" value="1"/>
</dbReference>
<dbReference type="STRING" id="1590841.A0A2R6PXJ1"/>
<dbReference type="PANTHER" id="PTHR31371">
    <property type="entry name" value="BNAC09G50660D PROTEIN"/>
    <property type="match status" value="1"/>
</dbReference>
<dbReference type="AlphaFoldDB" id="A0A2R6PXJ1"/>
<comment type="caution">
    <text evidence="3">The sequence shown here is derived from an EMBL/GenBank/DDBJ whole genome shotgun (WGS) entry which is preliminary data.</text>
</comment>
<protein>
    <submittedName>
        <fullName evidence="3">Microtubule cross-linking factor like</fullName>
    </submittedName>
</protein>
<evidence type="ECO:0000259" key="2">
    <source>
        <dbReference type="Pfam" id="PF11961"/>
    </source>
</evidence>
<organism evidence="3 4">
    <name type="scientific">Actinidia chinensis var. chinensis</name>
    <name type="common">Chinese soft-hair kiwi</name>
    <dbReference type="NCBI Taxonomy" id="1590841"/>
    <lineage>
        <taxon>Eukaryota</taxon>
        <taxon>Viridiplantae</taxon>
        <taxon>Streptophyta</taxon>
        <taxon>Embryophyta</taxon>
        <taxon>Tracheophyta</taxon>
        <taxon>Spermatophyta</taxon>
        <taxon>Magnoliopsida</taxon>
        <taxon>eudicotyledons</taxon>
        <taxon>Gunneridae</taxon>
        <taxon>Pentapetalae</taxon>
        <taxon>asterids</taxon>
        <taxon>Ericales</taxon>
        <taxon>Actinidiaceae</taxon>
        <taxon>Actinidia</taxon>
    </lineage>
</organism>
<reference evidence="3 4" key="1">
    <citation type="submission" date="2017-07" db="EMBL/GenBank/DDBJ databases">
        <title>An improved, manually edited Actinidia chinensis var. chinensis (kiwifruit) genome highlights the challenges associated with draft genomes and gene prediction in plants.</title>
        <authorList>
            <person name="Pilkington S."/>
            <person name="Crowhurst R."/>
            <person name="Hilario E."/>
            <person name="Nardozza S."/>
            <person name="Fraser L."/>
            <person name="Peng Y."/>
            <person name="Gunaseelan K."/>
            <person name="Simpson R."/>
            <person name="Tahir J."/>
            <person name="Deroles S."/>
            <person name="Templeton K."/>
            <person name="Luo Z."/>
            <person name="Davy M."/>
            <person name="Cheng C."/>
            <person name="Mcneilage M."/>
            <person name="Scaglione D."/>
            <person name="Liu Y."/>
            <person name="Zhang Q."/>
            <person name="Datson P."/>
            <person name="De Silva N."/>
            <person name="Gardiner S."/>
            <person name="Bassett H."/>
            <person name="Chagne D."/>
            <person name="Mccallum J."/>
            <person name="Dzierzon H."/>
            <person name="Deng C."/>
            <person name="Wang Y.-Y."/>
            <person name="Barron N."/>
            <person name="Manako K."/>
            <person name="Bowen J."/>
            <person name="Foster T."/>
            <person name="Erridge Z."/>
            <person name="Tiffin H."/>
            <person name="Waite C."/>
            <person name="Davies K."/>
            <person name="Grierson E."/>
            <person name="Laing W."/>
            <person name="Kirk R."/>
            <person name="Chen X."/>
            <person name="Wood M."/>
            <person name="Montefiori M."/>
            <person name="Brummell D."/>
            <person name="Schwinn K."/>
            <person name="Catanach A."/>
            <person name="Fullerton C."/>
            <person name="Li D."/>
            <person name="Meiyalaghan S."/>
            <person name="Nieuwenhuizen N."/>
            <person name="Read N."/>
            <person name="Prakash R."/>
            <person name="Hunter D."/>
            <person name="Zhang H."/>
            <person name="Mckenzie M."/>
            <person name="Knabel M."/>
            <person name="Harris A."/>
            <person name="Allan A."/>
            <person name="Chen A."/>
            <person name="Janssen B."/>
            <person name="Plunkett B."/>
            <person name="Dwamena C."/>
            <person name="Voogd C."/>
            <person name="Leif D."/>
            <person name="Lafferty D."/>
            <person name="Souleyre E."/>
            <person name="Varkonyi-Gasic E."/>
            <person name="Gambi F."/>
            <person name="Hanley J."/>
            <person name="Yao J.-L."/>
            <person name="Cheung J."/>
            <person name="David K."/>
            <person name="Warren B."/>
            <person name="Marsh K."/>
            <person name="Snowden K."/>
            <person name="Lin-Wang K."/>
            <person name="Brian L."/>
            <person name="Martinez-Sanchez M."/>
            <person name="Wang M."/>
            <person name="Ileperuma N."/>
            <person name="Macnee N."/>
            <person name="Campin R."/>
            <person name="Mcatee P."/>
            <person name="Drummond R."/>
            <person name="Espley R."/>
            <person name="Ireland H."/>
            <person name="Wu R."/>
            <person name="Atkinson R."/>
            <person name="Karunairetnam S."/>
            <person name="Bulley S."/>
            <person name="Chunkath S."/>
            <person name="Hanley Z."/>
            <person name="Storey R."/>
            <person name="Thrimawithana A."/>
            <person name="Thomson S."/>
            <person name="David C."/>
            <person name="Testolin R."/>
        </authorList>
    </citation>
    <scope>NUCLEOTIDE SEQUENCE [LARGE SCALE GENOMIC DNA]</scope>
    <source>
        <strain evidence="4">cv. Red5</strain>
        <tissue evidence="3">Young leaf</tissue>
    </source>
</reference>
<evidence type="ECO:0000259" key="1">
    <source>
        <dbReference type="Pfam" id="PF05003"/>
    </source>
</evidence>
<dbReference type="InterPro" id="IPR021864">
    <property type="entry name" value="DUF3475"/>
</dbReference>
<name>A0A2R6PXJ1_ACTCC</name>
<proteinExistence type="predicted"/>
<dbReference type="InterPro" id="IPR007700">
    <property type="entry name" value="DUF668"/>
</dbReference>
<dbReference type="OrthoDB" id="2018987at2759"/>
<evidence type="ECO:0000313" key="4">
    <source>
        <dbReference type="Proteomes" id="UP000241394"/>
    </source>
</evidence>
<accession>A0A2R6PXJ1</accession>
<dbReference type="OMA" id="HRFEAFI"/>
<feature type="domain" description="DUF668" evidence="1">
    <location>
        <begin position="387"/>
        <end position="478"/>
    </location>
</feature>